<name>A0A1Y3XML8_9ACTN</name>
<dbReference type="PROSITE" id="PS51094">
    <property type="entry name" value="PTS_EIIA_TYPE_2"/>
    <property type="match status" value="1"/>
</dbReference>
<dbReference type="InterPro" id="IPR013011">
    <property type="entry name" value="PTS_EIIB_2"/>
</dbReference>
<dbReference type="GO" id="GO:0008982">
    <property type="term" value="F:protein-N(PI)-phosphohistidine-sugar phosphotransferase activity"/>
    <property type="evidence" value="ECO:0007669"/>
    <property type="project" value="InterPro"/>
</dbReference>
<dbReference type="PROSITE" id="PS51099">
    <property type="entry name" value="PTS_EIIB_TYPE_2"/>
    <property type="match status" value="1"/>
</dbReference>
<keyword evidence="5" id="KW-0804">Transcription</keyword>
<dbReference type="Pfam" id="PF05043">
    <property type="entry name" value="Mga"/>
    <property type="match status" value="1"/>
</dbReference>
<dbReference type="PROSITE" id="PS51372">
    <property type="entry name" value="PRD_2"/>
    <property type="match status" value="2"/>
</dbReference>
<dbReference type="InterPro" id="IPR036095">
    <property type="entry name" value="PTS_EIIB-like_sf"/>
</dbReference>
<dbReference type="InterPro" id="IPR036388">
    <property type="entry name" value="WH-like_DNA-bd_sf"/>
</dbReference>
<sequence length="682" mass="76622">MQDLPSRAARTCCGKAFRALIRLIYRVGIPCRACSAEAGRREDRVQLAARDKSLITFVRDHAGISSDDLSRYLGVSKRTVRSRIHHANAALAGVASIEYRDAGYELLVLDDEKLDRALEEDGSADKLPSTPEERVNYLLDDLLQRGDWISIDRLAEILYVSRACISRDLKHVERVLAEYNLVIERKPHRGIRVLGSEIDRRLCLASMAREDGGKAIYHMFDRDVLERIARCLEGELSCTDLCVSESAKRNLLIHIAIALLRIGESRYIPLDSAHIHDMSGTREYAAAERIARSIEREMGVQLPCEEVTYIAIHLAGRQTLPDYENISEPSVITDEVWQVVSRMLDLVWKTFRFDFRNDLELRMNLARHIVPLAYRLRYHMKLENPLLSDITTRFPLAYTIAVDASAVLATTYGARPSEDEIGYLALAFALALERQKQPAPKKRLLLVCASGRGTAKLLEYRCKQEFGDYLDSILTCDYTQVKNVDFSHIDYVFTTVPLDADLPVPVRQIALFLDDDDVAGARTALSEPVSRNGVRRFFREELFYPHLKAHDEAEVLDMLCRNLASIGGYGPTLRELVQAREDLMSTAYGNGVAVPHPLEALKGNTLACVALLDEPVAWGQEGVSVDTVLLVAYGTDDVSEMSEFHRVVVNLLFDNDGTRRLREIGDFESFSSLIGEEEGSAS</sequence>
<reference evidence="10" key="1">
    <citation type="submission" date="2017-04" db="EMBL/GenBank/DDBJ databases">
        <title>Function of individual gut microbiota members based on whole genome sequencing of pure cultures obtained from chicken caecum.</title>
        <authorList>
            <person name="Medvecky M."/>
            <person name="Cejkova D."/>
            <person name="Polansky O."/>
            <person name="Karasova D."/>
            <person name="Kubasova T."/>
            <person name="Cizek A."/>
            <person name="Rychlik I."/>
        </authorList>
    </citation>
    <scope>NUCLEOTIDE SEQUENCE [LARGE SCALE GENOMIC DNA]</scope>
    <source>
        <strain evidence="10">An5</strain>
    </source>
</reference>
<dbReference type="InterPro" id="IPR036634">
    <property type="entry name" value="PRD_sf"/>
</dbReference>
<dbReference type="SUPFAM" id="SSF63520">
    <property type="entry name" value="PTS-regulatory domain, PRD"/>
    <property type="match status" value="2"/>
</dbReference>
<feature type="domain" description="PTS EIIA type-2" evidence="6">
    <location>
        <begin position="536"/>
        <end position="677"/>
    </location>
</feature>
<dbReference type="OrthoDB" id="3175596at2"/>
<dbReference type="EMBL" id="NFIE01000019">
    <property type="protein sequence ID" value="OUN86782.1"/>
    <property type="molecule type" value="Genomic_DNA"/>
</dbReference>
<dbReference type="GO" id="GO:0009401">
    <property type="term" value="P:phosphoenolpyruvate-dependent sugar phosphotransferase system"/>
    <property type="evidence" value="ECO:0007669"/>
    <property type="project" value="InterPro"/>
</dbReference>
<keyword evidence="4" id="KW-0010">Activator</keyword>
<evidence type="ECO:0000256" key="5">
    <source>
        <dbReference type="ARBA" id="ARBA00023163"/>
    </source>
</evidence>
<proteinExistence type="predicted"/>
<evidence type="ECO:0000313" key="10">
    <source>
        <dbReference type="Proteomes" id="UP000195781"/>
    </source>
</evidence>
<evidence type="ECO:0000313" key="9">
    <source>
        <dbReference type="EMBL" id="OUN86782.1"/>
    </source>
</evidence>
<dbReference type="Pfam" id="PF00874">
    <property type="entry name" value="PRD"/>
    <property type="match status" value="2"/>
</dbReference>
<gene>
    <name evidence="9" type="ORF">B5G02_08235</name>
</gene>
<dbReference type="InterPro" id="IPR002178">
    <property type="entry name" value="PTS_EIIA_type-2_dom"/>
</dbReference>
<dbReference type="InterPro" id="IPR016152">
    <property type="entry name" value="PTrfase/Anion_transptr"/>
</dbReference>
<evidence type="ECO:0000256" key="1">
    <source>
        <dbReference type="ARBA" id="ARBA00022679"/>
    </source>
</evidence>
<comment type="caution">
    <text evidence="9">The sequence shown here is derived from an EMBL/GenBank/DDBJ whole genome shotgun (WGS) entry which is preliminary data.</text>
</comment>
<dbReference type="CDD" id="cd05568">
    <property type="entry name" value="PTS_IIB_bgl_like"/>
    <property type="match status" value="1"/>
</dbReference>
<dbReference type="Pfam" id="PF00359">
    <property type="entry name" value="PTS_EIIA_2"/>
    <property type="match status" value="1"/>
</dbReference>
<dbReference type="Proteomes" id="UP000195781">
    <property type="component" value="Unassembled WGS sequence"/>
</dbReference>
<dbReference type="SUPFAM" id="SSF55804">
    <property type="entry name" value="Phoshotransferase/anion transport protein"/>
    <property type="match status" value="1"/>
</dbReference>
<dbReference type="InterPro" id="IPR050661">
    <property type="entry name" value="BglG_antiterminators"/>
</dbReference>
<keyword evidence="2" id="KW-0677">Repeat</keyword>
<dbReference type="Gene3D" id="3.40.930.10">
    <property type="entry name" value="Mannitol-specific EII, Chain A"/>
    <property type="match status" value="1"/>
</dbReference>
<protein>
    <submittedName>
        <fullName evidence="9">Uncharacterized protein</fullName>
    </submittedName>
</protein>
<dbReference type="AlphaFoldDB" id="A0A1Y3XML8"/>
<evidence type="ECO:0000256" key="4">
    <source>
        <dbReference type="ARBA" id="ARBA00023159"/>
    </source>
</evidence>
<dbReference type="Gene3D" id="1.10.10.10">
    <property type="entry name" value="Winged helix-like DNA-binding domain superfamily/Winged helix DNA-binding domain"/>
    <property type="match status" value="2"/>
</dbReference>
<feature type="domain" description="PRD" evidence="8">
    <location>
        <begin position="331"/>
        <end position="438"/>
    </location>
</feature>
<dbReference type="InterPro" id="IPR011608">
    <property type="entry name" value="PRD"/>
</dbReference>
<dbReference type="SUPFAM" id="SSF46785">
    <property type="entry name" value="Winged helix' DNA-binding domain"/>
    <property type="match status" value="1"/>
</dbReference>
<accession>A0A1Y3XML8</accession>
<organism evidence="9 10">
    <name type="scientific">[Collinsella] massiliensis</name>
    <dbReference type="NCBI Taxonomy" id="1232426"/>
    <lineage>
        <taxon>Bacteria</taxon>
        <taxon>Bacillati</taxon>
        <taxon>Actinomycetota</taxon>
        <taxon>Coriobacteriia</taxon>
        <taxon>Coriobacteriales</taxon>
        <taxon>Coriobacteriaceae</taxon>
        <taxon>Enorma</taxon>
    </lineage>
</organism>
<keyword evidence="3" id="KW-0805">Transcription regulation</keyword>
<evidence type="ECO:0000256" key="3">
    <source>
        <dbReference type="ARBA" id="ARBA00023015"/>
    </source>
</evidence>
<dbReference type="PANTHER" id="PTHR30185:SF13">
    <property type="entry name" value="LICABCH OPERON REGULATOR-RELATED"/>
    <property type="match status" value="1"/>
</dbReference>
<dbReference type="SUPFAM" id="SSF52794">
    <property type="entry name" value="PTS system IIB component-like"/>
    <property type="match status" value="1"/>
</dbReference>
<dbReference type="PANTHER" id="PTHR30185">
    <property type="entry name" value="CRYPTIC BETA-GLUCOSIDE BGL OPERON ANTITERMINATOR"/>
    <property type="match status" value="1"/>
</dbReference>
<evidence type="ECO:0000256" key="2">
    <source>
        <dbReference type="ARBA" id="ARBA00022737"/>
    </source>
</evidence>
<keyword evidence="10" id="KW-1185">Reference proteome</keyword>
<dbReference type="GO" id="GO:0006355">
    <property type="term" value="P:regulation of DNA-templated transcription"/>
    <property type="evidence" value="ECO:0007669"/>
    <property type="project" value="InterPro"/>
</dbReference>
<evidence type="ECO:0000259" key="7">
    <source>
        <dbReference type="PROSITE" id="PS51099"/>
    </source>
</evidence>
<dbReference type="Gene3D" id="3.40.50.2300">
    <property type="match status" value="1"/>
</dbReference>
<evidence type="ECO:0000259" key="8">
    <source>
        <dbReference type="PROSITE" id="PS51372"/>
    </source>
</evidence>
<evidence type="ECO:0000259" key="6">
    <source>
        <dbReference type="PROSITE" id="PS51094"/>
    </source>
</evidence>
<feature type="domain" description="PTS EIIB type-2" evidence="7">
    <location>
        <begin position="442"/>
        <end position="533"/>
    </location>
</feature>
<dbReference type="InterPro" id="IPR036390">
    <property type="entry name" value="WH_DNA-bd_sf"/>
</dbReference>
<dbReference type="InterPro" id="IPR007737">
    <property type="entry name" value="Mga_HTH"/>
</dbReference>
<feature type="domain" description="PRD" evidence="8">
    <location>
        <begin position="216"/>
        <end position="324"/>
    </location>
</feature>
<keyword evidence="1" id="KW-0808">Transferase</keyword>
<dbReference type="Gene3D" id="1.10.1790.10">
    <property type="entry name" value="PRD domain"/>
    <property type="match status" value="2"/>
</dbReference>